<comment type="subcellular location">
    <subcellularLocation>
        <location evidence="1">Cell membrane</location>
        <topology evidence="1">Single-pass type I membrane protein</topology>
    </subcellularLocation>
</comment>
<dbReference type="PANTHER" id="PTHR17554">
    <property type="entry name" value="TYRO PROTEIN TYROSINE KINASE-BINDING PROTEIN"/>
    <property type="match status" value="1"/>
</dbReference>
<keyword evidence="11 16" id="KW-1133">Transmembrane helix</keyword>
<dbReference type="GO" id="GO:0005886">
    <property type="term" value="C:plasma membrane"/>
    <property type="evidence" value="ECO:0007669"/>
    <property type="project" value="UniProtKB-SubCell"/>
</dbReference>
<feature type="region of interest" description="Disordered" evidence="15">
    <location>
        <begin position="52"/>
        <end position="77"/>
    </location>
</feature>
<dbReference type="GO" id="GO:0032816">
    <property type="term" value="P:positive regulation of natural killer cell activation"/>
    <property type="evidence" value="ECO:0007669"/>
    <property type="project" value="TreeGrafter"/>
</dbReference>
<dbReference type="GO" id="GO:0005102">
    <property type="term" value="F:signaling receptor binding"/>
    <property type="evidence" value="ECO:0007669"/>
    <property type="project" value="TreeGrafter"/>
</dbReference>
<dbReference type="GO" id="GO:0046872">
    <property type="term" value="F:metal ion binding"/>
    <property type="evidence" value="ECO:0007669"/>
    <property type="project" value="UniProtKB-KW"/>
</dbReference>
<evidence type="ECO:0000256" key="8">
    <source>
        <dbReference type="ARBA" id="ARBA00022729"/>
    </source>
</evidence>
<evidence type="ECO:0000256" key="10">
    <source>
        <dbReference type="ARBA" id="ARBA00022859"/>
    </source>
</evidence>
<evidence type="ECO:0000256" key="11">
    <source>
        <dbReference type="ARBA" id="ARBA00022989"/>
    </source>
</evidence>
<evidence type="ECO:0000256" key="9">
    <source>
        <dbReference type="ARBA" id="ARBA00022837"/>
    </source>
</evidence>
<keyword evidence="5" id="KW-0597">Phosphoprotein</keyword>
<evidence type="ECO:0000256" key="16">
    <source>
        <dbReference type="SAM" id="Phobius"/>
    </source>
</evidence>
<protein>
    <recommendedName>
        <fullName evidence="3">TYRO protein tyrosine kinase-binding protein</fullName>
    </recommendedName>
    <alternativeName>
        <fullName evidence="14">DNAX-activation protein 12</fullName>
    </alternativeName>
</protein>
<dbReference type="GO" id="GO:1904151">
    <property type="term" value="P:positive regulation of microglial cell mediated cytotoxicity"/>
    <property type="evidence" value="ECO:0007669"/>
    <property type="project" value="TreeGrafter"/>
</dbReference>
<dbReference type="GO" id="GO:0034241">
    <property type="term" value="P:positive regulation of macrophage fusion"/>
    <property type="evidence" value="ECO:0007669"/>
    <property type="project" value="TreeGrafter"/>
</dbReference>
<evidence type="ECO:0000256" key="4">
    <source>
        <dbReference type="ARBA" id="ARBA00022475"/>
    </source>
</evidence>
<dbReference type="InterPro" id="IPR026200">
    <property type="entry name" value="Tyrobp"/>
</dbReference>
<dbReference type="GO" id="GO:0002282">
    <property type="term" value="P:microglial cell activation involved in immune response"/>
    <property type="evidence" value="ECO:0007669"/>
    <property type="project" value="TreeGrafter"/>
</dbReference>
<comment type="similarity">
    <text evidence="2">Belongs to the TYROBP family.</text>
</comment>
<organism evidence="17 18">
    <name type="scientific">Neogobius melanostomus</name>
    <name type="common">round goby</name>
    <dbReference type="NCBI Taxonomy" id="47308"/>
    <lineage>
        <taxon>Eukaryota</taxon>
        <taxon>Metazoa</taxon>
        <taxon>Chordata</taxon>
        <taxon>Craniata</taxon>
        <taxon>Vertebrata</taxon>
        <taxon>Euteleostomi</taxon>
        <taxon>Actinopterygii</taxon>
        <taxon>Neopterygii</taxon>
        <taxon>Teleostei</taxon>
        <taxon>Neoteleostei</taxon>
        <taxon>Acanthomorphata</taxon>
        <taxon>Gobiaria</taxon>
        <taxon>Gobiiformes</taxon>
        <taxon>Gobioidei</taxon>
        <taxon>Gobiidae</taxon>
        <taxon>Benthophilinae</taxon>
        <taxon>Neogobiini</taxon>
        <taxon>Neogobius</taxon>
    </lineage>
</organism>
<keyword evidence="8" id="KW-0732">Signal</keyword>
<accession>A0A8C6SDR8</accession>
<dbReference type="GO" id="GO:0032911">
    <property type="term" value="P:negative regulation of transforming growth factor beta1 production"/>
    <property type="evidence" value="ECO:0007669"/>
    <property type="project" value="TreeGrafter"/>
</dbReference>
<feature type="transmembrane region" description="Helical" evidence="16">
    <location>
        <begin position="20"/>
        <end position="44"/>
    </location>
</feature>
<evidence type="ECO:0000256" key="2">
    <source>
        <dbReference type="ARBA" id="ARBA00009791"/>
    </source>
</evidence>
<keyword evidence="7" id="KW-0479">Metal-binding</keyword>
<evidence type="ECO:0000256" key="5">
    <source>
        <dbReference type="ARBA" id="ARBA00022553"/>
    </source>
</evidence>
<evidence type="ECO:0000313" key="17">
    <source>
        <dbReference type="Ensembl" id="ENSNMLP00000004673.1"/>
    </source>
</evidence>
<evidence type="ECO:0000313" key="18">
    <source>
        <dbReference type="Proteomes" id="UP000694523"/>
    </source>
</evidence>
<proteinExistence type="inferred from homology"/>
<dbReference type="PANTHER" id="PTHR17554:SF2">
    <property type="entry name" value="TYRO PROTEIN TYROSINE KINASE-BINDING PROTEIN"/>
    <property type="match status" value="1"/>
</dbReference>
<evidence type="ECO:0000256" key="13">
    <source>
        <dbReference type="ARBA" id="ARBA00023157"/>
    </source>
</evidence>
<evidence type="ECO:0000256" key="15">
    <source>
        <dbReference type="SAM" id="MobiDB-lite"/>
    </source>
</evidence>
<dbReference type="Proteomes" id="UP000694523">
    <property type="component" value="Unplaced"/>
</dbReference>
<dbReference type="Ensembl" id="ENSNMLT00000005345.1">
    <property type="protein sequence ID" value="ENSNMLP00000004673.1"/>
    <property type="gene ID" value="ENSNMLG00000003419.1"/>
</dbReference>
<dbReference type="AlphaFoldDB" id="A0A8C6SDR8"/>
<keyword evidence="6 16" id="KW-0812">Transmembrane</keyword>
<dbReference type="GO" id="GO:0030889">
    <property type="term" value="P:negative regulation of B cell proliferation"/>
    <property type="evidence" value="ECO:0007669"/>
    <property type="project" value="TreeGrafter"/>
</dbReference>
<evidence type="ECO:0000256" key="6">
    <source>
        <dbReference type="ARBA" id="ARBA00022692"/>
    </source>
</evidence>
<keyword evidence="9" id="KW-0106">Calcium</keyword>
<evidence type="ECO:0000256" key="3">
    <source>
        <dbReference type="ARBA" id="ARBA00022356"/>
    </source>
</evidence>
<evidence type="ECO:0000256" key="14">
    <source>
        <dbReference type="ARBA" id="ARBA00031252"/>
    </source>
</evidence>
<keyword evidence="12 16" id="KW-0472">Membrane</keyword>
<dbReference type="GO" id="GO:0009986">
    <property type="term" value="C:cell surface"/>
    <property type="evidence" value="ECO:0007669"/>
    <property type="project" value="TreeGrafter"/>
</dbReference>
<name>A0A8C6SDR8_9GOBI</name>
<evidence type="ECO:0000256" key="12">
    <source>
        <dbReference type="ARBA" id="ARBA00023136"/>
    </source>
</evidence>
<dbReference type="GO" id="GO:0002283">
    <property type="term" value="P:neutrophil activation involved in immune response"/>
    <property type="evidence" value="ECO:0007669"/>
    <property type="project" value="TreeGrafter"/>
</dbReference>
<evidence type="ECO:0000256" key="7">
    <source>
        <dbReference type="ARBA" id="ARBA00022723"/>
    </source>
</evidence>
<reference evidence="17" key="1">
    <citation type="submission" date="2025-08" db="UniProtKB">
        <authorList>
            <consortium name="Ensembl"/>
        </authorList>
    </citation>
    <scope>IDENTIFICATION</scope>
</reference>
<keyword evidence="13" id="KW-1015">Disulfide bond</keyword>
<keyword evidence="18" id="KW-1185">Reference proteome</keyword>
<keyword evidence="4" id="KW-1003">Cell membrane</keyword>
<evidence type="ECO:0000256" key="1">
    <source>
        <dbReference type="ARBA" id="ARBA00004251"/>
    </source>
</evidence>
<reference evidence="17" key="2">
    <citation type="submission" date="2025-09" db="UniProtKB">
        <authorList>
            <consortium name="Ensembl"/>
        </authorList>
    </citation>
    <scope>IDENTIFICATION</scope>
</reference>
<sequence length="95" mass="10830">MKHSVPVFADCGTCYHINMAVVIAIVICDILLTIFITVAVICFVRSYHRQRDLNEERPVQSSASKKMSAEVTESPYQELQGVQSDVYSELHHFRK</sequence>
<keyword evidence="10" id="KW-0391">Immunity</keyword>